<evidence type="ECO:0000256" key="1">
    <source>
        <dbReference type="SAM" id="Phobius"/>
    </source>
</evidence>
<keyword evidence="1" id="KW-0812">Transmembrane</keyword>
<reference evidence="3 4" key="1">
    <citation type="journal article" date="2020" name="Food Funct.">
        <title>Screening of Lactobacillus salivarius strains from the feces of Chinese populations and the evaluation of their effects against intestinal inflammation in mice.</title>
        <authorList>
            <person name="Zhai Q."/>
            <person name="Shen X."/>
            <person name="Cen S."/>
            <person name="Zhang C."/>
            <person name="Tian F."/>
            <person name="Zhao J."/>
            <person name="Zhang H."/>
            <person name="Xue Y."/>
            <person name="Chen W."/>
        </authorList>
    </citation>
    <scope>NUCLEOTIDE SEQUENCE [LARGE SCALE GENOMIC DNA]</scope>
    <source>
        <strain evidence="3 4">FYNDL5_1.scaf</strain>
    </source>
</reference>
<dbReference type="Pfam" id="PF13240">
    <property type="entry name" value="Zn_Ribbon_1"/>
    <property type="match status" value="1"/>
</dbReference>
<feature type="domain" description="Zinc-ribbon" evidence="2">
    <location>
        <begin position="6"/>
        <end position="26"/>
    </location>
</feature>
<protein>
    <submittedName>
        <fullName evidence="3">Zinc ribbon domain-containing protein</fullName>
    </submittedName>
</protein>
<comment type="caution">
    <text evidence="3">The sequence shown here is derived from an EMBL/GenBank/DDBJ whole genome shotgun (WGS) entry which is preliminary data.</text>
</comment>
<evidence type="ECO:0000313" key="4">
    <source>
        <dbReference type="Proteomes" id="UP000471678"/>
    </source>
</evidence>
<organism evidence="3 4">
    <name type="scientific">Ligilactobacillus salivarius</name>
    <dbReference type="NCBI Taxonomy" id="1624"/>
    <lineage>
        <taxon>Bacteria</taxon>
        <taxon>Bacillati</taxon>
        <taxon>Bacillota</taxon>
        <taxon>Bacilli</taxon>
        <taxon>Lactobacillales</taxon>
        <taxon>Lactobacillaceae</taxon>
        <taxon>Ligilactobacillus</taxon>
    </lineage>
</organism>
<dbReference type="Proteomes" id="UP000471678">
    <property type="component" value="Unassembled WGS sequence"/>
</dbReference>
<feature type="transmembrane region" description="Helical" evidence="1">
    <location>
        <begin position="67"/>
        <end position="83"/>
    </location>
</feature>
<keyword evidence="1" id="KW-1133">Transmembrane helix</keyword>
<evidence type="ECO:0000259" key="2">
    <source>
        <dbReference type="Pfam" id="PF13240"/>
    </source>
</evidence>
<dbReference type="InterPro" id="IPR026870">
    <property type="entry name" value="Zinc_ribbon_dom"/>
</dbReference>
<keyword evidence="1" id="KW-0472">Membrane</keyword>
<dbReference type="EMBL" id="VSUB01000010">
    <property type="protein sequence ID" value="MYY65380.1"/>
    <property type="molecule type" value="Genomic_DNA"/>
</dbReference>
<proteinExistence type="predicted"/>
<gene>
    <name evidence="3" type="ORF">FYL25_08225</name>
</gene>
<dbReference type="AlphaFoldDB" id="A0A6N9ISL1"/>
<evidence type="ECO:0000313" key="3">
    <source>
        <dbReference type="EMBL" id="MYY65380.1"/>
    </source>
</evidence>
<sequence length="211" mass="23929">MIMITCDKCGTKLPKNAEFCAYCGSEIKKTVNTSSKSKKYFLSPHVLFNPLKKFLPTFSIKSKKGKFIWTIVILILIFIFFSLNSSPSFNQFLQDEPTFKVSTINSESKVKNLYFSIDDKTKTVSLVDAKSSAEKGVFYEGLNSKYTVTDDYLYISEVIGDHTLTIFLKDLQYNDGTYTAKVKILGYIPGVANSSIFNKNTYQKIILEKVK</sequence>
<name>A0A6N9ISL1_9LACO</name>
<accession>A0A6N9ISL1</accession>